<dbReference type="SUPFAM" id="SSF51905">
    <property type="entry name" value="FAD/NAD(P)-binding domain"/>
    <property type="match status" value="1"/>
</dbReference>
<dbReference type="eggNOG" id="COG1053">
    <property type="taxonomic scope" value="Bacteria"/>
</dbReference>
<dbReference type="SUPFAM" id="SSF56425">
    <property type="entry name" value="Succinate dehydrogenase/fumarate reductase flavoprotein, catalytic domain"/>
    <property type="match status" value="1"/>
</dbReference>
<feature type="domain" description="FAD-dependent oxidoreductase 2 FAD-binding" evidence="5">
    <location>
        <begin position="12"/>
        <end position="524"/>
    </location>
</feature>
<protein>
    <submittedName>
        <fullName evidence="6">Fumarate reductase/succinate dehydrogenase flavoprotein domain protein</fullName>
    </submittedName>
</protein>
<dbReference type="HOGENOM" id="CLU_011398_4_2_11"/>
<evidence type="ECO:0000256" key="1">
    <source>
        <dbReference type="ARBA" id="ARBA00001974"/>
    </source>
</evidence>
<proteinExistence type="predicted"/>
<dbReference type="GO" id="GO:0008202">
    <property type="term" value="P:steroid metabolic process"/>
    <property type="evidence" value="ECO:0007669"/>
    <property type="project" value="UniProtKB-ARBA"/>
</dbReference>
<comment type="cofactor">
    <cofactor evidence="1">
        <name>FAD</name>
        <dbReference type="ChEBI" id="CHEBI:57692"/>
    </cofactor>
</comment>
<dbReference type="PANTHER" id="PTHR43400:SF10">
    <property type="entry name" value="3-OXOSTEROID 1-DEHYDROGENASE"/>
    <property type="match status" value="1"/>
</dbReference>
<dbReference type="AlphaFoldDB" id="A8M133"/>
<evidence type="ECO:0000256" key="3">
    <source>
        <dbReference type="ARBA" id="ARBA00022827"/>
    </source>
</evidence>
<evidence type="ECO:0000313" key="6">
    <source>
        <dbReference type="EMBL" id="ABV96503.1"/>
    </source>
</evidence>
<evidence type="ECO:0000256" key="4">
    <source>
        <dbReference type="ARBA" id="ARBA00023002"/>
    </source>
</evidence>
<keyword evidence="3" id="KW-0274">FAD</keyword>
<dbReference type="InterPro" id="IPR036188">
    <property type="entry name" value="FAD/NAD-bd_sf"/>
</dbReference>
<sequence>MSNPGELTEEADVVVVGSGGAGLLAACVAADTGASVTVVESTDRLGGTTAVSGGMIWAPGNPFMADLDQTDSRVDALRYLDQVTEGAVRRPTIELFLNTITVTVDYLLTRTPLRLAAIDRPDYHSEWPGARVAGRTLDVVPFPTADRPGLLDRIRAGAHFAPLMTYDERHRWRWPGTRDEDLLARRERDGAVAVGTGLVAALVAACDDRGVRFCTRTRATSLAVRDGRVRGVRVDRPTGPALLHARRGVVLACGGFEWNDQLKQAFLREPETVAVSPPGNRGDGLVMAMRLGAAVDSMAQGWWVPVVSDPDEGYDGAPLYRHLVGERCLPGSIIVDWRGRRFVNEAVNYNDLTRALHAFDPTTHRPAHAPAWLVFDEAFRRRYPVGATQPHRPAPAWFLRGESLADLAKVADIDPGGLEETVNAFNVHARRGVDPDFGRGSSAHDRYYGDDRQPGNPCLAPLENPPFYAVELRSGMLGTKGGLRTAPSGEVLRHDGTAITGLYACGNVAGGPMGPGYPGSGGTLAPALAGGYRCGRSLGEAAR</sequence>
<dbReference type="InterPro" id="IPR003953">
    <property type="entry name" value="FAD-dep_OxRdtase_2_FAD-bd"/>
</dbReference>
<dbReference type="PANTHER" id="PTHR43400">
    <property type="entry name" value="FUMARATE REDUCTASE"/>
    <property type="match status" value="1"/>
</dbReference>
<dbReference type="PATRIC" id="fig|391037.6.peg.588"/>
<keyword evidence="2" id="KW-0285">Flavoprotein</keyword>
<name>A8M133_SALAI</name>
<dbReference type="InterPro" id="IPR027477">
    <property type="entry name" value="Succ_DH/fumarate_Rdtase_cat_sf"/>
</dbReference>
<reference evidence="6" key="1">
    <citation type="submission" date="2007-10" db="EMBL/GenBank/DDBJ databases">
        <title>Complete sequence of Salinispora arenicola CNS-205.</title>
        <authorList>
            <consortium name="US DOE Joint Genome Institute"/>
            <person name="Copeland A."/>
            <person name="Lucas S."/>
            <person name="Lapidus A."/>
            <person name="Barry K."/>
            <person name="Glavina del Rio T."/>
            <person name="Dalin E."/>
            <person name="Tice H."/>
            <person name="Pitluck S."/>
            <person name="Foster B."/>
            <person name="Schmutz J."/>
            <person name="Larimer F."/>
            <person name="Land M."/>
            <person name="Hauser L."/>
            <person name="Kyrpides N."/>
            <person name="Ivanova N."/>
            <person name="Jensen P.R."/>
            <person name="Moore B.S."/>
            <person name="Penn K."/>
            <person name="Jenkins C."/>
            <person name="Udwary D."/>
            <person name="Xiang L."/>
            <person name="Gontang E."/>
            <person name="Richardson P."/>
        </authorList>
    </citation>
    <scope>NUCLEOTIDE SEQUENCE [LARGE SCALE GENOMIC DNA]</scope>
    <source>
        <strain evidence="6">CNS-205</strain>
    </source>
</reference>
<keyword evidence="4" id="KW-0560">Oxidoreductase</keyword>
<dbReference type="KEGG" id="saq:Sare_0575"/>
<dbReference type="EMBL" id="CP000850">
    <property type="protein sequence ID" value="ABV96503.1"/>
    <property type="molecule type" value="Genomic_DNA"/>
</dbReference>
<dbReference type="OrthoDB" id="9813348at2"/>
<dbReference type="STRING" id="391037.Sare_0575"/>
<evidence type="ECO:0000256" key="2">
    <source>
        <dbReference type="ARBA" id="ARBA00022630"/>
    </source>
</evidence>
<accession>A8M133</accession>
<evidence type="ECO:0000259" key="5">
    <source>
        <dbReference type="Pfam" id="PF00890"/>
    </source>
</evidence>
<dbReference type="Gene3D" id="3.90.700.10">
    <property type="entry name" value="Succinate dehydrogenase/fumarate reductase flavoprotein, catalytic domain"/>
    <property type="match status" value="1"/>
</dbReference>
<dbReference type="Gene3D" id="3.50.50.60">
    <property type="entry name" value="FAD/NAD(P)-binding domain"/>
    <property type="match status" value="2"/>
</dbReference>
<organism evidence="6">
    <name type="scientific">Salinispora arenicola (strain CNS-205)</name>
    <dbReference type="NCBI Taxonomy" id="391037"/>
    <lineage>
        <taxon>Bacteria</taxon>
        <taxon>Bacillati</taxon>
        <taxon>Actinomycetota</taxon>
        <taxon>Actinomycetes</taxon>
        <taxon>Micromonosporales</taxon>
        <taxon>Micromonosporaceae</taxon>
        <taxon>Salinispora</taxon>
    </lineage>
</organism>
<dbReference type="GO" id="GO:0033765">
    <property type="term" value="F:steroid dehydrogenase activity, acting on the CH-CH group of donors"/>
    <property type="evidence" value="ECO:0007669"/>
    <property type="project" value="UniProtKB-ARBA"/>
</dbReference>
<dbReference type="InterPro" id="IPR050315">
    <property type="entry name" value="FAD-oxidoreductase_2"/>
</dbReference>
<dbReference type="Pfam" id="PF00890">
    <property type="entry name" value="FAD_binding_2"/>
    <property type="match status" value="1"/>
</dbReference>
<gene>
    <name evidence="6" type="ordered locus">Sare_0575</name>
</gene>